<dbReference type="SUPFAM" id="SSF51905">
    <property type="entry name" value="FAD/NAD(P)-binding domain"/>
    <property type="match status" value="1"/>
</dbReference>
<dbReference type="GO" id="GO:0004497">
    <property type="term" value="F:monooxygenase activity"/>
    <property type="evidence" value="ECO:0007669"/>
    <property type="project" value="UniProtKB-KW"/>
</dbReference>
<name>C1BC67_RHOOB</name>
<feature type="region of interest" description="Disordered" evidence="1">
    <location>
        <begin position="176"/>
        <end position="199"/>
    </location>
</feature>
<dbReference type="Gene3D" id="3.50.50.60">
    <property type="entry name" value="FAD/NAD(P)-binding domain"/>
    <property type="match status" value="1"/>
</dbReference>
<organism evidence="2 3">
    <name type="scientific">Rhodococcus opacus (strain B4)</name>
    <dbReference type="NCBI Taxonomy" id="632772"/>
    <lineage>
        <taxon>Bacteria</taxon>
        <taxon>Bacillati</taxon>
        <taxon>Actinomycetota</taxon>
        <taxon>Actinomycetes</taxon>
        <taxon>Mycobacteriales</taxon>
        <taxon>Nocardiaceae</taxon>
        <taxon>Rhodococcus</taxon>
    </lineage>
</organism>
<dbReference type="AlphaFoldDB" id="C1BC67"/>
<sequence length="199" mass="21848">MPPAQTAARSAVFGMHEFMALGLVWHTAMTRLLQQISRLQLRRQIKDPWMRRQLTPRFTAGCKRLLVTNDYYPALSRENCTLITWPIATLCPEGIRTADGLEHHVDAIVFATGFDVAKSGTPFSIVGIDGRSLDEEWSSGAYAYKSINVAGYPNLFFTFGPNSGARAQLGAGVHGGTDRLRRAGDPGHGTLESQVPRCT</sequence>
<evidence type="ECO:0000313" key="2">
    <source>
        <dbReference type="EMBL" id="BAH55922.1"/>
    </source>
</evidence>
<dbReference type="PANTHER" id="PTHR42877">
    <property type="entry name" value="L-ORNITHINE N(5)-MONOOXYGENASE-RELATED"/>
    <property type="match status" value="1"/>
</dbReference>
<dbReference type="EMBL" id="AP011116">
    <property type="protein sequence ID" value="BAH55922.1"/>
    <property type="molecule type" value="Genomic_DNA"/>
</dbReference>
<accession>C1BC67</accession>
<dbReference type="KEGG" id="rop:ROP_pROB01-04230"/>
<protein>
    <submittedName>
        <fullName evidence="2">Putative monooxygenase</fullName>
    </submittedName>
</protein>
<proteinExistence type="predicted"/>
<dbReference type="HOGENOM" id="CLU_1371294_0_0_11"/>
<dbReference type="PATRIC" id="fig|632772.20.peg.8173"/>
<gene>
    <name evidence="2" type="ordered locus">ROP_pROB01-04230</name>
</gene>
<evidence type="ECO:0000313" key="3">
    <source>
        <dbReference type="Proteomes" id="UP000002212"/>
    </source>
</evidence>
<dbReference type="Proteomes" id="UP000002212">
    <property type="component" value="Plasmid pROB01"/>
</dbReference>
<keyword evidence="2" id="KW-0614">Plasmid</keyword>
<dbReference type="PANTHER" id="PTHR42877:SF4">
    <property type="entry name" value="FAD_NAD(P)-BINDING DOMAIN-CONTAINING PROTEIN-RELATED"/>
    <property type="match status" value="1"/>
</dbReference>
<feature type="compositionally biased region" description="Basic and acidic residues" evidence="1">
    <location>
        <begin position="176"/>
        <end position="185"/>
    </location>
</feature>
<reference evidence="2 3" key="1">
    <citation type="submission" date="2009-03" db="EMBL/GenBank/DDBJ databases">
        <title>Comparison of the complete genome sequences of Rhodococcus erythropolis PR4 and Rhodococcus opacus B4.</title>
        <authorList>
            <person name="Takarada H."/>
            <person name="Sekine M."/>
            <person name="Hosoyama A."/>
            <person name="Yamada R."/>
            <person name="Fujisawa T."/>
            <person name="Omata S."/>
            <person name="Shimizu A."/>
            <person name="Tsukatani N."/>
            <person name="Tanikawa S."/>
            <person name="Fujita N."/>
            <person name="Harayama S."/>
        </authorList>
    </citation>
    <scope>NUCLEOTIDE SEQUENCE [LARGE SCALE GENOMIC DNA]</scope>
    <source>
        <strain evidence="2 3">B4</strain>
        <plasmid evidence="2 3">pROB01</plasmid>
    </source>
</reference>
<keyword evidence="2" id="KW-0560">Oxidoreductase</keyword>
<evidence type="ECO:0000256" key="1">
    <source>
        <dbReference type="SAM" id="MobiDB-lite"/>
    </source>
</evidence>
<geneLocation type="plasmid" evidence="2 3">
    <name>pROB01</name>
</geneLocation>
<keyword evidence="2" id="KW-0503">Monooxygenase</keyword>
<dbReference type="InterPro" id="IPR036188">
    <property type="entry name" value="FAD/NAD-bd_sf"/>
</dbReference>
<dbReference type="InterPro" id="IPR051209">
    <property type="entry name" value="FAD-bind_Monooxygenase_sf"/>
</dbReference>